<dbReference type="Pfam" id="PF07686">
    <property type="entry name" value="V-set"/>
    <property type="match status" value="1"/>
</dbReference>
<feature type="signal peptide" evidence="5">
    <location>
        <begin position="1"/>
        <end position="23"/>
    </location>
</feature>
<dbReference type="PANTHER" id="PTHR24100:SF151">
    <property type="entry name" value="ICOS LIGAND"/>
    <property type="match status" value="1"/>
</dbReference>
<feature type="region of interest" description="Disordered" evidence="4">
    <location>
        <begin position="138"/>
        <end position="202"/>
    </location>
</feature>
<sequence length="291" mass="31748">MSRLWRYLAIGLAIAGGLVTAEADQNITAQPGEDVTLKCQDGNEKKIAVLEWSRTDLDPDHVLFFREGLFESKYQHTSFKNRVDLLDSQMKDGDVSLILKNVTVDDTGRYECRVMQREVDQGTNNMELICTLHLEVASGSKDGGDEDGRDDDGGDEDGGDEDGGDEDGRDKDGGDEDGRDKDGGTSEARIQVPGPAFGVGPPLTVWSRKWLQSGSSWRRLNAERGGLPSHSGGSPSAATARNMAARRRRLAGDERCGFGPAWRRRDAHFAVAPEGRRPVACRRRPPAHAGT</sequence>
<dbReference type="SMART" id="SM00409">
    <property type="entry name" value="IG"/>
    <property type="match status" value="1"/>
</dbReference>
<gene>
    <name evidence="7" type="ORF">MMEN_LOCUS2817</name>
</gene>
<protein>
    <submittedName>
        <fullName evidence="7">(Atlantic silverside) hypothetical protein</fullName>
    </submittedName>
</protein>
<evidence type="ECO:0000256" key="2">
    <source>
        <dbReference type="ARBA" id="ARBA00023136"/>
    </source>
</evidence>
<dbReference type="GO" id="GO:0050852">
    <property type="term" value="P:T cell receptor signaling pathway"/>
    <property type="evidence" value="ECO:0007669"/>
    <property type="project" value="TreeGrafter"/>
</dbReference>
<evidence type="ECO:0000256" key="5">
    <source>
        <dbReference type="SAM" id="SignalP"/>
    </source>
</evidence>
<keyword evidence="8" id="KW-1185">Reference proteome</keyword>
<evidence type="ECO:0000313" key="7">
    <source>
        <dbReference type="EMBL" id="CAG5866097.1"/>
    </source>
</evidence>
<comment type="caution">
    <text evidence="7">The sequence shown here is derived from an EMBL/GenBank/DDBJ whole genome shotgun (WGS) entry which is preliminary data.</text>
</comment>
<feature type="compositionally biased region" description="Basic and acidic residues" evidence="4">
    <location>
        <begin position="166"/>
        <end position="184"/>
    </location>
</feature>
<reference evidence="7" key="1">
    <citation type="submission" date="2021-05" db="EMBL/GenBank/DDBJ databases">
        <authorList>
            <person name="Tigano A."/>
        </authorList>
    </citation>
    <scope>NUCLEOTIDE SEQUENCE</scope>
</reference>
<feature type="domain" description="Ig-like" evidence="6">
    <location>
        <begin position="17"/>
        <end position="129"/>
    </location>
</feature>
<dbReference type="GO" id="GO:0001817">
    <property type="term" value="P:regulation of cytokine production"/>
    <property type="evidence" value="ECO:0007669"/>
    <property type="project" value="TreeGrafter"/>
</dbReference>
<keyword evidence="5" id="KW-0732">Signal</keyword>
<name>A0A8S4AD87_9TELE</name>
<evidence type="ECO:0000256" key="1">
    <source>
        <dbReference type="ARBA" id="ARBA00004370"/>
    </source>
</evidence>
<dbReference type="AlphaFoldDB" id="A0A8S4AD87"/>
<dbReference type="InterPro" id="IPR036179">
    <property type="entry name" value="Ig-like_dom_sf"/>
</dbReference>
<evidence type="ECO:0000256" key="4">
    <source>
        <dbReference type="SAM" id="MobiDB-lite"/>
    </source>
</evidence>
<dbReference type="GO" id="GO:0009897">
    <property type="term" value="C:external side of plasma membrane"/>
    <property type="evidence" value="ECO:0007669"/>
    <property type="project" value="TreeGrafter"/>
</dbReference>
<feature type="compositionally biased region" description="Low complexity" evidence="4">
    <location>
        <begin position="225"/>
        <end position="243"/>
    </location>
</feature>
<feature type="compositionally biased region" description="Acidic residues" evidence="4">
    <location>
        <begin position="144"/>
        <end position="165"/>
    </location>
</feature>
<organism evidence="7 8">
    <name type="scientific">Menidia menidia</name>
    <name type="common">Atlantic silverside</name>
    <dbReference type="NCBI Taxonomy" id="238744"/>
    <lineage>
        <taxon>Eukaryota</taxon>
        <taxon>Metazoa</taxon>
        <taxon>Chordata</taxon>
        <taxon>Craniata</taxon>
        <taxon>Vertebrata</taxon>
        <taxon>Euteleostomi</taxon>
        <taxon>Actinopterygii</taxon>
        <taxon>Neopterygii</taxon>
        <taxon>Teleostei</taxon>
        <taxon>Neoteleostei</taxon>
        <taxon>Acanthomorphata</taxon>
        <taxon>Ovalentaria</taxon>
        <taxon>Atherinomorphae</taxon>
        <taxon>Atheriniformes</taxon>
        <taxon>Atherinopsidae</taxon>
        <taxon>Menidiinae</taxon>
        <taxon>Menidia</taxon>
    </lineage>
</organism>
<dbReference type="InterPro" id="IPR007110">
    <property type="entry name" value="Ig-like_dom"/>
</dbReference>
<comment type="subcellular location">
    <subcellularLocation>
        <location evidence="1">Membrane</location>
    </subcellularLocation>
</comment>
<feature type="region of interest" description="Disordered" evidence="4">
    <location>
        <begin position="221"/>
        <end position="248"/>
    </location>
</feature>
<dbReference type="SUPFAM" id="SSF48726">
    <property type="entry name" value="Immunoglobulin"/>
    <property type="match status" value="1"/>
</dbReference>
<evidence type="ECO:0000259" key="6">
    <source>
        <dbReference type="PROSITE" id="PS50835"/>
    </source>
</evidence>
<evidence type="ECO:0000256" key="3">
    <source>
        <dbReference type="ARBA" id="ARBA00023319"/>
    </source>
</evidence>
<dbReference type="PROSITE" id="PS50835">
    <property type="entry name" value="IG_LIKE"/>
    <property type="match status" value="1"/>
</dbReference>
<dbReference type="EMBL" id="CAJRST010001892">
    <property type="protein sequence ID" value="CAG5866097.1"/>
    <property type="molecule type" value="Genomic_DNA"/>
</dbReference>
<dbReference type="InterPro" id="IPR013106">
    <property type="entry name" value="Ig_V-set"/>
</dbReference>
<dbReference type="InterPro" id="IPR013783">
    <property type="entry name" value="Ig-like_fold"/>
</dbReference>
<keyword evidence="2" id="KW-0472">Membrane</keyword>
<dbReference type="InterPro" id="IPR003599">
    <property type="entry name" value="Ig_sub"/>
</dbReference>
<dbReference type="Gene3D" id="2.60.40.10">
    <property type="entry name" value="Immunoglobulins"/>
    <property type="match status" value="1"/>
</dbReference>
<accession>A0A8S4AD87</accession>
<dbReference type="InterPro" id="IPR050504">
    <property type="entry name" value="IgSF_BTN/MOG"/>
</dbReference>
<proteinExistence type="predicted"/>
<feature type="chain" id="PRO_5035804912" evidence="5">
    <location>
        <begin position="24"/>
        <end position="291"/>
    </location>
</feature>
<dbReference type="OrthoDB" id="9983389at2759"/>
<keyword evidence="3" id="KW-0393">Immunoglobulin domain</keyword>
<dbReference type="Proteomes" id="UP000677803">
    <property type="component" value="Unassembled WGS sequence"/>
</dbReference>
<dbReference type="PANTHER" id="PTHR24100">
    <property type="entry name" value="BUTYROPHILIN"/>
    <property type="match status" value="1"/>
</dbReference>
<dbReference type="GO" id="GO:0005102">
    <property type="term" value="F:signaling receptor binding"/>
    <property type="evidence" value="ECO:0007669"/>
    <property type="project" value="TreeGrafter"/>
</dbReference>
<evidence type="ECO:0000313" key="8">
    <source>
        <dbReference type="Proteomes" id="UP000677803"/>
    </source>
</evidence>